<dbReference type="EMBL" id="LJBN01000183">
    <property type="protein sequence ID" value="OOQ84296.1"/>
    <property type="molecule type" value="Genomic_DNA"/>
</dbReference>
<dbReference type="InterPro" id="IPR044528">
    <property type="entry name" value="POD-like_MBL-fold"/>
</dbReference>
<evidence type="ECO:0000313" key="7">
    <source>
        <dbReference type="EMBL" id="OOQ84296.1"/>
    </source>
</evidence>
<sequence length="627" mass="69719">MMKSLQIQVSRRLSSVAGLRLTSSAAFIPCCQNVHLQLQQGNRATYATQRLQRTQSALNRASSISGYRTQYSIANIHPRRVYQQEATYSTTATTAKQPTIHNVFESKTGTWQYIVADPTTSKAVIIDPVLDYDPCTQTITTTSADALLALVKEKGYTIDRILETHAHADHLTASSYLQKQLTQIQTFKPPIGIGKRIEQVQKLFGHRYGLAQDEWLGVFDKLFDDDEAFTVGEISAKAIHLPGHTPDHLGYQIGDNVFCGDSLFHADIGTARCDFPGGDAKHLYQSGRRLLNLDDHVKIWPGHDYPPEGRDPVPWMSVRDQKGQNKHLRAAISEEEFVEMRTERDRNLSAPRLLHQSLQVNIRAGRLPREEEGHRMLRLPLKLNGVDCRIRSSTDTIRAVPSAWHRRSSQVHDIAFQDLKLHEASSIPIFPSRTVPWDPLLYQMTSLLRRLLPSRIPNTGSQQRDHHANERTFLSWIRAGLGFAAMALALDRLDKIDQMLSSKFNLGAILSPQTHSQVELQELESVSHSAHANLSPIKSTPGTITVPVTRAVVVRVRILPVLVDEAVFTFRAICACVLGAGVYDCGEFGGVYDVGGADGSAAWTSGVKGEGKMVDRGWSASILKLHG</sequence>
<evidence type="ECO:0000256" key="2">
    <source>
        <dbReference type="ARBA" id="ARBA00022692"/>
    </source>
</evidence>
<dbReference type="PANTHER" id="PTHR43084:SF1">
    <property type="entry name" value="PERSULFIDE DIOXYGENASE ETHE1, MITOCHONDRIAL"/>
    <property type="match status" value="1"/>
</dbReference>
<dbReference type="InterPro" id="IPR001279">
    <property type="entry name" value="Metallo-B-lactamas"/>
</dbReference>
<keyword evidence="2" id="KW-0812">Transmembrane</keyword>
<protein>
    <submittedName>
        <fullName evidence="7">Putative metallo-beta-lactamase domain protein</fullName>
    </submittedName>
</protein>
<dbReference type="Pfam" id="PF00753">
    <property type="entry name" value="Lactamase_B"/>
    <property type="match status" value="1"/>
</dbReference>
<dbReference type="InterPro" id="IPR036866">
    <property type="entry name" value="RibonucZ/Hydroxyglut_hydro"/>
</dbReference>
<dbReference type="GO" id="GO:0006749">
    <property type="term" value="P:glutathione metabolic process"/>
    <property type="evidence" value="ECO:0007669"/>
    <property type="project" value="InterPro"/>
</dbReference>
<accession>A0A1S9RG09</accession>
<name>A0A1S9RG09_PENBI</name>
<organism evidence="7 8">
    <name type="scientific">Penicillium brasilianum</name>
    <dbReference type="NCBI Taxonomy" id="104259"/>
    <lineage>
        <taxon>Eukaryota</taxon>
        <taxon>Fungi</taxon>
        <taxon>Dikarya</taxon>
        <taxon>Ascomycota</taxon>
        <taxon>Pezizomycotina</taxon>
        <taxon>Eurotiomycetes</taxon>
        <taxon>Eurotiomycetidae</taxon>
        <taxon>Eurotiales</taxon>
        <taxon>Aspergillaceae</taxon>
        <taxon>Penicillium</taxon>
    </lineage>
</organism>
<dbReference type="FunFam" id="3.60.15.10:FF:000033">
    <property type="entry name" value="MBL fold metallo-hydrolase"/>
    <property type="match status" value="1"/>
</dbReference>
<comment type="caution">
    <text evidence="7">The sequence shown here is derived from an EMBL/GenBank/DDBJ whole genome shotgun (WGS) entry which is preliminary data.</text>
</comment>
<evidence type="ECO:0000313" key="8">
    <source>
        <dbReference type="Proteomes" id="UP000190744"/>
    </source>
</evidence>
<dbReference type="Gene3D" id="3.60.15.10">
    <property type="entry name" value="Ribonuclease Z/Hydroxyacylglutathione hydrolase-like"/>
    <property type="match status" value="1"/>
</dbReference>
<dbReference type="Pfam" id="PF02656">
    <property type="entry name" value="DUF202"/>
    <property type="match status" value="1"/>
</dbReference>
<dbReference type="Proteomes" id="UP000190744">
    <property type="component" value="Unassembled WGS sequence"/>
</dbReference>
<gene>
    <name evidence="7" type="ORF">PEBR_34072</name>
</gene>
<dbReference type="AlphaFoldDB" id="A0A1S9RG09"/>
<dbReference type="CDD" id="cd07724">
    <property type="entry name" value="POD-like_MBL-fold"/>
    <property type="match status" value="1"/>
</dbReference>
<dbReference type="GO" id="GO:0050313">
    <property type="term" value="F:sulfur dioxygenase activity"/>
    <property type="evidence" value="ECO:0007669"/>
    <property type="project" value="InterPro"/>
</dbReference>
<evidence type="ECO:0000256" key="4">
    <source>
        <dbReference type="ARBA" id="ARBA00022989"/>
    </source>
</evidence>
<dbReference type="GO" id="GO:0070813">
    <property type="term" value="P:hydrogen sulfide metabolic process"/>
    <property type="evidence" value="ECO:0007669"/>
    <property type="project" value="TreeGrafter"/>
</dbReference>
<dbReference type="InterPro" id="IPR003807">
    <property type="entry name" value="DUF202"/>
</dbReference>
<dbReference type="SMART" id="SM00849">
    <property type="entry name" value="Lactamase_B"/>
    <property type="match status" value="1"/>
</dbReference>
<dbReference type="SUPFAM" id="SSF56281">
    <property type="entry name" value="Metallo-hydrolase/oxidoreductase"/>
    <property type="match status" value="1"/>
</dbReference>
<dbReference type="GO" id="GO:0046872">
    <property type="term" value="F:metal ion binding"/>
    <property type="evidence" value="ECO:0007669"/>
    <property type="project" value="UniProtKB-KW"/>
</dbReference>
<evidence type="ECO:0000259" key="6">
    <source>
        <dbReference type="SMART" id="SM00849"/>
    </source>
</evidence>
<evidence type="ECO:0000256" key="1">
    <source>
        <dbReference type="ARBA" id="ARBA00004127"/>
    </source>
</evidence>
<dbReference type="InterPro" id="IPR051682">
    <property type="entry name" value="Mito_Persulfide_Diox"/>
</dbReference>
<feature type="domain" description="Metallo-beta-lactamase" evidence="6">
    <location>
        <begin position="109"/>
        <end position="303"/>
    </location>
</feature>
<keyword evidence="4" id="KW-1133">Transmembrane helix</keyword>
<proteinExistence type="predicted"/>
<keyword evidence="3" id="KW-0479">Metal-binding</keyword>
<dbReference type="GO" id="GO:0012505">
    <property type="term" value="C:endomembrane system"/>
    <property type="evidence" value="ECO:0007669"/>
    <property type="project" value="UniProtKB-SubCell"/>
</dbReference>
<evidence type="ECO:0000256" key="5">
    <source>
        <dbReference type="ARBA" id="ARBA00023136"/>
    </source>
</evidence>
<keyword evidence="5" id="KW-0472">Membrane</keyword>
<evidence type="ECO:0000256" key="3">
    <source>
        <dbReference type="ARBA" id="ARBA00022723"/>
    </source>
</evidence>
<comment type="subcellular location">
    <subcellularLocation>
        <location evidence="1">Endomembrane system</location>
        <topology evidence="1">Multi-pass membrane protein</topology>
    </subcellularLocation>
</comment>
<reference evidence="8" key="1">
    <citation type="submission" date="2015-09" db="EMBL/GenBank/DDBJ databases">
        <authorList>
            <person name="Fill T.P."/>
            <person name="Baretta J.F."/>
            <person name="de Almeida L.G."/>
            <person name="Rocha M."/>
            <person name="de Souza D.H."/>
            <person name="Malavazi I."/>
            <person name="Cerdeira L.T."/>
            <person name="Hong H."/>
            <person name="Samborskyy M."/>
            <person name="de Vasconcelos A.T."/>
            <person name="Leadlay P."/>
            <person name="Rodrigues-Filho E."/>
        </authorList>
    </citation>
    <scope>NUCLEOTIDE SEQUENCE [LARGE SCALE GENOMIC DNA]</scope>
    <source>
        <strain evidence="8">LaBioMMi 136</strain>
    </source>
</reference>
<dbReference type="PANTHER" id="PTHR43084">
    <property type="entry name" value="PERSULFIDE DIOXYGENASE ETHE1"/>
    <property type="match status" value="1"/>
</dbReference>